<gene>
    <name evidence="1" type="ORF">MAE02_29870</name>
</gene>
<dbReference type="RefSeq" id="WP_114186575.1">
    <property type="nucleotide sequence ID" value="NZ_BJYU01000039.1"/>
</dbReference>
<comment type="caution">
    <text evidence="1">The sequence shown here is derived from an EMBL/GenBank/DDBJ whole genome shotgun (WGS) entry which is preliminary data.</text>
</comment>
<proteinExistence type="predicted"/>
<evidence type="ECO:0000313" key="2">
    <source>
        <dbReference type="Proteomes" id="UP000321085"/>
    </source>
</evidence>
<evidence type="ECO:0000313" key="1">
    <source>
        <dbReference type="EMBL" id="GEO15291.1"/>
    </source>
</evidence>
<accession>A0A512BTK0</accession>
<name>A0A512BTK0_9HYPH</name>
<dbReference type="AlphaFoldDB" id="A0A512BTK0"/>
<dbReference type="Pfam" id="PF07386">
    <property type="entry name" value="DUF1499"/>
    <property type="match status" value="1"/>
</dbReference>
<organism evidence="1 2">
    <name type="scientific">Microvirga aerophila</name>
    <dbReference type="NCBI Taxonomy" id="670291"/>
    <lineage>
        <taxon>Bacteria</taxon>
        <taxon>Pseudomonadati</taxon>
        <taxon>Pseudomonadota</taxon>
        <taxon>Alphaproteobacteria</taxon>
        <taxon>Hyphomicrobiales</taxon>
        <taxon>Methylobacteriaceae</taxon>
        <taxon>Microvirga</taxon>
    </lineage>
</organism>
<sequence length="177" mass="19029">MTKKAVTTGLVGFGLGYALWRAYAAGMDRAWRGFFGSPDLGPVDFAALARRPTPNDALACPPGLCPGAKSDIDAPVYPVPAASLRAVIAQAAASEPNTVLIGSTKTQDRFLVRTRLMRFPDTVVTQVFEQGKGASTLALYSRSQIGRSDFGVNLRRLERWLERIDALVEGGQASSER</sequence>
<dbReference type="InterPro" id="IPR010865">
    <property type="entry name" value="DUF1499"/>
</dbReference>
<dbReference type="Proteomes" id="UP000321085">
    <property type="component" value="Unassembled WGS sequence"/>
</dbReference>
<keyword evidence="2" id="KW-1185">Reference proteome</keyword>
<protein>
    <recommendedName>
        <fullName evidence="3">DUF1499 domain-containing protein</fullName>
    </recommendedName>
</protein>
<dbReference type="OrthoDB" id="8479024at2"/>
<evidence type="ECO:0008006" key="3">
    <source>
        <dbReference type="Google" id="ProtNLM"/>
    </source>
</evidence>
<reference evidence="1 2" key="1">
    <citation type="submission" date="2019-07" db="EMBL/GenBank/DDBJ databases">
        <title>Whole genome shotgun sequence of Microvirga aerophila NBRC 106136.</title>
        <authorList>
            <person name="Hosoyama A."/>
            <person name="Uohara A."/>
            <person name="Ohji S."/>
            <person name="Ichikawa N."/>
        </authorList>
    </citation>
    <scope>NUCLEOTIDE SEQUENCE [LARGE SCALE GENOMIC DNA]</scope>
    <source>
        <strain evidence="1 2">NBRC 106136</strain>
    </source>
</reference>
<dbReference type="EMBL" id="BJYU01000039">
    <property type="protein sequence ID" value="GEO15291.1"/>
    <property type="molecule type" value="Genomic_DNA"/>
</dbReference>